<protein>
    <submittedName>
        <fullName evidence="2">Uncharacterized protein</fullName>
    </submittedName>
</protein>
<organism evidence="2 3">
    <name type="scientific">Athelia psychrophila</name>
    <dbReference type="NCBI Taxonomy" id="1759441"/>
    <lineage>
        <taxon>Eukaryota</taxon>
        <taxon>Fungi</taxon>
        <taxon>Dikarya</taxon>
        <taxon>Basidiomycota</taxon>
        <taxon>Agaricomycotina</taxon>
        <taxon>Agaricomycetes</taxon>
        <taxon>Agaricomycetidae</taxon>
        <taxon>Atheliales</taxon>
        <taxon>Atheliaceae</taxon>
        <taxon>Athelia</taxon>
    </lineage>
</organism>
<name>A0A166LGB1_9AGAM</name>
<dbReference type="Proteomes" id="UP000076532">
    <property type="component" value="Unassembled WGS sequence"/>
</dbReference>
<dbReference type="EMBL" id="KV417536">
    <property type="protein sequence ID" value="KZP22924.1"/>
    <property type="molecule type" value="Genomic_DNA"/>
</dbReference>
<reference evidence="2 3" key="1">
    <citation type="journal article" date="2016" name="Mol. Biol. Evol.">
        <title>Comparative Genomics of Early-Diverging Mushroom-Forming Fungi Provides Insights into the Origins of Lignocellulose Decay Capabilities.</title>
        <authorList>
            <person name="Nagy L.G."/>
            <person name="Riley R."/>
            <person name="Tritt A."/>
            <person name="Adam C."/>
            <person name="Daum C."/>
            <person name="Floudas D."/>
            <person name="Sun H."/>
            <person name="Yadav J.S."/>
            <person name="Pangilinan J."/>
            <person name="Larsson K.H."/>
            <person name="Matsuura K."/>
            <person name="Barry K."/>
            <person name="Labutti K."/>
            <person name="Kuo R."/>
            <person name="Ohm R.A."/>
            <person name="Bhattacharya S.S."/>
            <person name="Shirouzu T."/>
            <person name="Yoshinaga Y."/>
            <person name="Martin F.M."/>
            <person name="Grigoriev I.V."/>
            <person name="Hibbett D.S."/>
        </authorList>
    </citation>
    <scope>NUCLEOTIDE SEQUENCE [LARGE SCALE GENOMIC DNA]</scope>
    <source>
        <strain evidence="2 3">CBS 109695</strain>
    </source>
</reference>
<gene>
    <name evidence="2" type="ORF">FIBSPDRAFT_469328</name>
</gene>
<evidence type="ECO:0000313" key="2">
    <source>
        <dbReference type="EMBL" id="KZP22924.1"/>
    </source>
</evidence>
<feature type="compositionally biased region" description="Polar residues" evidence="1">
    <location>
        <begin position="156"/>
        <end position="167"/>
    </location>
</feature>
<dbReference type="AlphaFoldDB" id="A0A166LGB1"/>
<feature type="compositionally biased region" description="Polar residues" evidence="1">
    <location>
        <begin position="53"/>
        <end position="64"/>
    </location>
</feature>
<sequence length="167" mass="17434">MVPVAVDVRRHCQMSWPRQLQGLVSAQSRTGVATLGSPGLLCLGSWDMKSAQGGPSASSDTEGQTLGRDLRGGVYQAQISTQPAHQVGRRFGAAPGSGAAGGRRGYVKARDGASHGASDSVCPRPATRQRTTNMVRAHPYKTAPSPNRNPHHSGLLGTSQSALPTKI</sequence>
<evidence type="ECO:0000256" key="1">
    <source>
        <dbReference type="SAM" id="MobiDB-lite"/>
    </source>
</evidence>
<keyword evidence="3" id="KW-1185">Reference proteome</keyword>
<evidence type="ECO:0000313" key="3">
    <source>
        <dbReference type="Proteomes" id="UP000076532"/>
    </source>
</evidence>
<feature type="region of interest" description="Disordered" evidence="1">
    <location>
        <begin position="51"/>
        <end position="167"/>
    </location>
</feature>
<accession>A0A166LGB1</accession>
<proteinExistence type="predicted"/>